<dbReference type="AlphaFoldDB" id="A0A2I0WYW9"/>
<protein>
    <submittedName>
        <fullName evidence="1">Uncharacterized protein</fullName>
    </submittedName>
</protein>
<gene>
    <name evidence="1" type="ORF">MA16_Dca009248</name>
</gene>
<dbReference type="EMBL" id="KZ502309">
    <property type="protein sequence ID" value="PKU80837.1"/>
    <property type="molecule type" value="Genomic_DNA"/>
</dbReference>
<evidence type="ECO:0000313" key="2">
    <source>
        <dbReference type="Proteomes" id="UP000233837"/>
    </source>
</evidence>
<keyword evidence="2" id="KW-1185">Reference proteome</keyword>
<organism evidence="1 2">
    <name type="scientific">Dendrobium catenatum</name>
    <dbReference type="NCBI Taxonomy" id="906689"/>
    <lineage>
        <taxon>Eukaryota</taxon>
        <taxon>Viridiplantae</taxon>
        <taxon>Streptophyta</taxon>
        <taxon>Embryophyta</taxon>
        <taxon>Tracheophyta</taxon>
        <taxon>Spermatophyta</taxon>
        <taxon>Magnoliopsida</taxon>
        <taxon>Liliopsida</taxon>
        <taxon>Asparagales</taxon>
        <taxon>Orchidaceae</taxon>
        <taxon>Epidendroideae</taxon>
        <taxon>Malaxideae</taxon>
        <taxon>Dendrobiinae</taxon>
        <taxon>Dendrobium</taxon>
    </lineage>
</organism>
<name>A0A2I0WYW9_9ASPA</name>
<sequence length="81" mass="9597">MRRYRRFNKICKTIKITPMISKPRSTGVTSLTNMREKSIHKNQQLLNFPNNIKNIQAIAHFLHNLKKSDVKTRIHLNDQIN</sequence>
<accession>A0A2I0WYW9</accession>
<proteinExistence type="predicted"/>
<dbReference type="Proteomes" id="UP000233837">
    <property type="component" value="Unassembled WGS sequence"/>
</dbReference>
<evidence type="ECO:0000313" key="1">
    <source>
        <dbReference type="EMBL" id="PKU80837.1"/>
    </source>
</evidence>
<reference evidence="1 2" key="1">
    <citation type="journal article" date="2016" name="Sci. Rep.">
        <title>The Dendrobium catenatum Lindl. genome sequence provides insights into polysaccharide synthase, floral development and adaptive evolution.</title>
        <authorList>
            <person name="Zhang G.Q."/>
            <person name="Xu Q."/>
            <person name="Bian C."/>
            <person name="Tsai W.C."/>
            <person name="Yeh C.M."/>
            <person name="Liu K.W."/>
            <person name="Yoshida K."/>
            <person name="Zhang L.S."/>
            <person name="Chang S.B."/>
            <person name="Chen F."/>
            <person name="Shi Y."/>
            <person name="Su Y.Y."/>
            <person name="Zhang Y.Q."/>
            <person name="Chen L.J."/>
            <person name="Yin Y."/>
            <person name="Lin M."/>
            <person name="Huang H."/>
            <person name="Deng H."/>
            <person name="Wang Z.W."/>
            <person name="Zhu S.L."/>
            <person name="Zhao X."/>
            <person name="Deng C."/>
            <person name="Niu S.C."/>
            <person name="Huang J."/>
            <person name="Wang M."/>
            <person name="Liu G.H."/>
            <person name="Yang H.J."/>
            <person name="Xiao X.J."/>
            <person name="Hsiao Y.Y."/>
            <person name="Wu W.L."/>
            <person name="Chen Y.Y."/>
            <person name="Mitsuda N."/>
            <person name="Ohme-Takagi M."/>
            <person name="Luo Y.B."/>
            <person name="Van de Peer Y."/>
            <person name="Liu Z.J."/>
        </authorList>
    </citation>
    <scope>NUCLEOTIDE SEQUENCE [LARGE SCALE GENOMIC DNA]</scope>
    <source>
        <tissue evidence="1">The whole plant</tissue>
    </source>
</reference>
<reference evidence="1 2" key="2">
    <citation type="journal article" date="2017" name="Nature">
        <title>The Apostasia genome and the evolution of orchids.</title>
        <authorList>
            <person name="Zhang G.Q."/>
            <person name="Liu K.W."/>
            <person name="Li Z."/>
            <person name="Lohaus R."/>
            <person name="Hsiao Y.Y."/>
            <person name="Niu S.C."/>
            <person name="Wang J.Y."/>
            <person name="Lin Y.C."/>
            <person name="Xu Q."/>
            <person name="Chen L.J."/>
            <person name="Yoshida K."/>
            <person name="Fujiwara S."/>
            <person name="Wang Z.W."/>
            <person name="Zhang Y.Q."/>
            <person name="Mitsuda N."/>
            <person name="Wang M."/>
            <person name="Liu G.H."/>
            <person name="Pecoraro L."/>
            <person name="Huang H.X."/>
            <person name="Xiao X.J."/>
            <person name="Lin M."/>
            <person name="Wu X.Y."/>
            <person name="Wu W.L."/>
            <person name="Chen Y.Y."/>
            <person name="Chang S.B."/>
            <person name="Sakamoto S."/>
            <person name="Ohme-Takagi M."/>
            <person name="Yagi M."/>
            <person name="Zeng S.J."/>
            <person name="Shen C.Y."/>
            <person name="Yeh C.M."/>
            <person name="Luo Y.B."/>
            <person name="Tsai W.C."/>
            <person name="Van de Peer Y."/>
            <person name="Liu Z.J."/>
        </authorList>
    </citation>
    <scope>NUCLEOTIDE SEQUENCE [LARGE SCALE GENOMIC DNA]</scope>
    <source>
        <tissue evidence="1">The whole plant</tissue>
    </source>
</reference>